<dbReference type="AlphaFoldDB" id="A0A7Y4L818"/>
<dbReference type="RefSeq" id="WP_171587678.1">
    <property type="nucleotide sequence ID" value="NZ_JABGBO010000001.1"/>
</dbReference>
<evidence type="ECO:0000256" key="1">
    <source>
        <dbReference type="SAM" id="Phobius"/>
    </source>
</evidence>
<dbReference type="PANTHER" id="PTHR30282:SF0">
    <property type="entry name" value="P-AMINOBENZOYL-GLUTAMATE TRANSPORT PROTEIN"/>
    <property type="match status" value="1"/>
</dbReference>
<keyword evidence="3" id="KW-1185">Reference proteome</keyword>
<sequence>MDKFLNFVERVGNRLPHPFFLFVSLSIIVIIVTAILSSLGVSAVNPKTGAEVVIKSLLSTQGIQFIFTSMVTNFVKFPPLGVVIIAMFGIGLADKVGLLPVLIRTSVSKVPRSFLTFTVFIVGITGSIASDANYIILIPLVAMIYHSLGRHPIAGAAAAYGAAGAGFDVSLLVTTGDALFAGLTTEAARLVDPNFYVSPLDNYFFSVASVISLAIVGTLIVDKLIEPRLTRTLTIDPDITVEAPRDLTDLEKRGLRNTLWAMIIFFALILLIVLPSSSPLRNPQGGLVPSPFLKAFVPILFGFFMTLGITYGKTVGKITKLSDIPALMRDAVKEMASTLVLFFVISQFIAYFNWSSLGQYIAIQGSIFLEHTQFTGYSMMVAFILMSAALNIFMTSGSAQWSLMAPIFVPMLMLVDYHPAFTLAMFKIGDSTTNIISPMSPYFSVCLVCMQKYKKDLGIGSLMSIMLPISMGFLSIWILVLLAWVFFGLPLGPGIYPQL</sequence>
<feature type="transmembrane region" description="Helical" evidence="1">
    <location>
        <begin position="203"/>
        <end position="221"/>
    </location>
</feature>
<evidence type="ECO:0000313" key="3">
    <source>
        <dbReference type="Proteomes" id="UP000541421"/>
    </source>
</evidence>
<feature type="transmembrane region" description="Helical" evidence="1">
    <location>
        <begin position="56"/>
        <end position="75"/>
    </location>
</feature>
<dbReference type="GO" id="GO:0015558">
    <property type="term" value="F:secondary active p-aminobenzoyl-glutamate transmembrane transporter activity"/>
    <property type="evidence" value="ECO:0007669"/>
    <property type="project" value="InterPro"/>
</dbReference>
<comment type="caution">
    <text evidence="2">The sequence shown here is derived from an EMBL/GenBank/DDBJ whole genome shotgun (WGS) entry which is preliminary data.</text>
</comment>
<keyword evidence="1" id="KW-1133">Transmembrane helix</keyword>
<dbReference type="EMBL" id="JABGBO010000001">
    <property type="protein sequence ID" value="NOL48695.1"/>
    <property type="molecule type" value="Genomic_DNA"/>
</dbReference>
<dbReference type="Proteomes" id="UP000541421">
    <property type="component" value="Unassembled WGS sequence"/>
</dbReference>
<dbReference type="PANTHER" id="PTHR30282">
    <property type="entry name" value="P-AMINOBENZOYL GLUTAMATE TRANSPORTER"/>
    <property type="match status" value="1"/>
</dbReference>
<feature type="transmembrane region" description="Helical" evidence="1">
    <location>
        <begin position="20"/>
        <end position="44"/>
    </location>
</feature>
<name>A0A7Y4L818_9BURK</name>
<feature type="transmembrane region" description="Helical" evidence="1">
    <location>
        <begin position="335"/>
        <end position="354"/>
    </location>
</feature>
<feature type="transmembrane region" description="Helical" evidence="1">
    <location>
        <begin position="114"/>
        <end position="145"/>
    </location>
</feature>
<protein>
    <submittedName>
        <fullName evidence="2">AbgT family transporter</fullName>
    </submittedName>
</protein>
<gene>
    <name evidence="2" type="ORF">HKX40_00880</name>
</gene>
<keyword evidence="1" id="KW-0812">Transmembrane</keyword>
<evidence type="ECO:0000313" key="2">
    <source>
        <dbReference type="EMBL" id="NOL48695.1"/>
    </source>
</evidence>
<organism evidence="2 3">
    <name type="scientific">Pelistega europaea</name>
    <dbReference type="NCBI Taxonomy" id="106147"/>
    <lineage>
        <taxon>Bacteria</taxon>
        <taxon>Pseudomonadati</taxon>
        <taxon>Pseudomonadota</taxon>
        <taxon>Betaproteobacteria</taxon>
        <taxon>Burkholderiales</taxon>
        <taxon>Alcaligenaceae</taxon>
        <taxon>Pelistega</taxon>
    </lineage>
</organism>
<dbReference type="InterPro" id="IPR004697">
    <property type="entry name" value="AbgT"/>
</dbReference>
<feature type="transmembrane region" description="Helical" evidence="1">
    <location>
        <begin position="295"/>
        <end position="314"/>
    </location>
</feature>
<dbReference type="GO" id="GO:1902604">
    <property type="term" value="P:p-aminobenzoyl-glutamate transmembrane transport"/>
    <property type="evidence" value="ECO:0007669"/>
    <property type="project" value="InterPro"/>
</dbReference>
<feature type="transmembrane region" description="Helical" evidence="1">
    <location>
        <begin position="374"/>
        <end position="393"/>
    </location>
</feature>
<feature type="transmembrane region" description="Helical" evidence="1">
    <location>
        <begin position="81"/>
        <end position="102"/>
    </location>
</feature>
<feature type="transmembrane region" description="Helical" evidence="1">
    <location>
        <begin position="258"/>
        <end position="275"/>
    </location>
</feature>
<proteinExistence type="predicted"/>
<dbReference type="Pfam" id="PF03806">
    <property type="entry name" value="ABG_transport"/>
    <property type="match status" value="1"/>
</dbReference>
<reference evidence="2 3" key="1">
    <citation type="submission" date="2020-05" db="EMBL/GenBank/DDBJ databases">
        <authorList>
            <person name="Niu N."/>
        </authorList>
    </citation>
    <scope>NUCLEOTIDE SEQUENCE [LARGE SCALE GENOMIC DNA]</scope>
    <source>
        <strain evidence="2 3">LMG10982</strain>
    </source>
</reference>
<keyword evidence="1" id="KW-0472">Membrane</keyword>
<accession>A0A7Y4L818</accession>
<feature type="transmembrane region" description="Helical" evidence="1">
    <location>
        <begin position="462"/>
        <end position="487"/>
    </location>
</feature>
<feature type="transmembrane region" description="Helical" evidence="1">
    <location>
        <begin position="405"/>
        <end position="426"/>
    </location>
</feature>